<dbReference type="PANTHER" id="PTHR24201">
    <property type="entry name" value="ANK_REP_REGION DOMAIN-CONTAINING PROTEIN"/>
    <property type="match status" value="1"/>
</dbReference>
<sequence length="238" mass="25672">MSQSQGDDFLLHQAARDGRVVLAESLLKSNSGLSLKKDNDGRLPIHWAVSSNNLEIVKQLVQLSGFDPDVQDDSGWTPLMIAVNIADSDEIISLLLQKGADVNMKNFAGQSIMHFIASKKKVDLARMFLALKPPASVRIRDKRGQYPIHRAASIGSIPMIEALLKAHSPLNASDISGSTALHHSISEGHGDVAVALLKAGIDAKRKDSDGNLALDVAPDNEVRKYIIKTAEAEGIDLN</sequence>
<dbReference type="InterPro" id="IPR036770">
    <property type="entry name" value="Ankyrin_rpt-contain_sf"/>
</dbReference>
<dbReference type="SUPFAM" id="SSF48403">
    <property type="entry name" value="Ankyrin repeat"/>
    <property type="match status" value="1"/>
</dbReference>
<dbReference type="Proteomes" id="UP001583280">
    <property type="component" value="Unassembled WGS sequence"/>
</dbReference>
<evidence type="ECO:0000313" key="5">
    <source>
        <dbReference type="Proteomes" id="UP001583280"/>
    </source>
</evidence>
<organism evidence="4 5">
    <name type="scientific">Ceratocystis pirilliformis</name>
    <dbReference type="NCBI Taxonomy" id="259994"/>
    <lineage>
        <taxon>Eukaryota</taxon>
        <taxon>Fungi</taxon>
        <taxon>Dikarya</taxon>
        <taxon>Ascomycota</taxon>
        <taxon>Pezizomycotina</taxon>
        <taxon>Sordariomycetes</taxon>
        <taxon>Hypocreomycetidae</taxon>
        <taxon>Microascales</taxon>
        <taxon>Ceratocystidaceae</taxon>
        <taxon>Ceratocystis</taxon>
    </lineage>
</organism>
<dbReference type="InterPro" id="IPR050776">
    <property type="entry name" value="Ank_Repeat/CDKN_Inhibitor"/>
</dbReference>
<accession>A0ABR3ZGG8</accession>
<keyword evidence="5" id="KW-1185">Reference proteome</keyword>
<comment type="caution">
    <text evidence="4">The sequence shown here is derived from an EMBL/GenBank/DDBJ whole genome shotgun (WGS) entry which is preliminary data.</text>
</comment>
<reference evidence="4 5" key="1">
    <citation type="journal article" date="2024" name="IMA Fungus">
        <title>IMA Genome - F19 : A genome assembly and annotation guide to empower mycologists, including annotated draft genome sequences of Ceratocystis pirilliformis, Diaporthe australafricana, Fusarium ophioides, Paecilomyces lecythidis, and Sporothrix stenoceras.</title>
        <authorList>
            <person name="Aylward J."/>
            <person name="Wilson A.M."/>
            <person name="Visagie C.M."/>
            <person name="Spraker J."/>
            <person name="Barnes I."/>
            <person name="Buitendag C."/>
            <person name="Ceriani C."/>
            <person name="Del Mar Angel L."/>
            <person name="du Plessis D."/>
            <person name="Fuchs T."/>
            <person name="Gasser K."/>
            <person name="Kramer D."/>
            <person name="Li W."/>
            <person name="Munsamy K."/>
            <person name="Piso A."/>
            <person name="Price J.L."/>
            <person name="Sonnekus B."/>
            <person name="Thomas C."/>
            <person name="van der Nest A."/>
            <person name="van Dijk A."/>
            <person name="van Heerden A."/>
            <person name="van Vuuren N."/>
            <person name="Yilmaz N."/>
            <person name="Duong T.A."/>
            <person name="van der Merwe N.A."/>
            <person name="Wingfield M.J."/>
            <person name="Wingfield B.D."/>
        </authorList>
    </citation>
    <scope>NUCLEOTIDE SEQUENCE [LARGE SCALE GENOMIC DNA]</scope>
    <source>
        <strain evidence="4 5">CMW 12675</strain>
    </source>
</reference>
<dbReference type="SMART" id="SM00248">
    <property type="entry name" value="ANK"/>
    <property type="match status" value="5"/>
</dbReference>
<dbReference type="PROSITE" id="PS50297">
    <property type="entry name" value="ANK_REP_REGION"/>
    <property type="match status" value="4"/>
</dbReference>
<name>A0ABR3ZGG8_9PEZI</name>
<dbReference type="PROSITE" id="PS50088">
    <property type="entry name" value="ANK_REPEAT"/>
    <property type="match status" value="4"/>
</dbReference>
<evidence type="ECO:0000256" key="3">
    <source>
        <dbReference type="PROSITE-ProRule" id="PRU00023"/>
    </source>
</evidence>
<feature type="repeat" description="ANK" evidence="3">
    <location>
        <begin position="40"/>
        <end position="73"/>
    </location>
</feature>
<dbReference type="InterPro" id="IPR002110">
    <property type="entry name" value="Ankyrin_rpt"/>
</dbReference>
<evidence type="ECO:0000256" key="1">
    <source>
        <dbReference type="ARBA" id="ARBA00022737"/>
    </source>
</evidence>
<keyword evidence="1" id="KW-0677">Repeat</keyword>
<dbReference type="PANTHER" id="PTHR24201:SF16">
    <property type="entry name" value="ANKYRIN-1-LIKE-RELATED"/>
    <property type="match status" value="1"/>
</dbReference>
<feature type="repeat" description="ANK" evidence="3">
    <location>
        <begin position="74"/>
        <end position="107"/>
    </location>
</feature>
<dbReference type="Gene3D" id="1.25.40.20">
    <property type="entry name" value="Ankyrin repeat-containing domain"/>
    <property type="match status" value="1"/>
</dbReference>
<protein>
    <submittedName>
        <fullName evidence="4">Ankyrin-repeat protein</fullName>
    </submittedName>
</protein>
<gene>
    <name evidence="4" type="primary">NAS6</name>
    <name evidence="4" type="ORF">Cpir12675_001843</name>
</gene>
<feature type="repeat" description="ANK" evidence="3">
    <location>
        <begin position="176"/>
        <end position="208"/>
    </location>
</feature>
<evidence type="ECO:0000256" key="2">
    <source>
        <dbReference type="ARBA" id="ARBA00023043"/>
    </source>
</evidence>
<evidence type="ECO:0000313" key="4">
    <source>
        <dbReference type="EMBL" id="KAL1898639.1"/>
    </source>
</evidence>
<feature type="repeat" description="ANK" evidence="3">
    <location>
        <begin position="143"/>
        <end position="175"/>
    </location>
</feature>
<dbReference type="Pfam" id="PF12796">
    <property type="entry name" value="Ank_2"/>
    <property type="match status" value="2"/>
</dbReference>
<dbReference type="EMBL" id="JAWDJO010000031">
    <property type="protein sequence ID" value="KAL1898639.1"/>
    <property type="molecule type" value="Genomic_DNA"/>
</dbReference>
<proteinExistence type="predicted"/>
<dbReference type="PRINTS" id="PR01415">
    <property type="entry name" value="ANKYRIN"/>
</dbReference>
<keyword evidence="2 3" id="KW-0040">ANK repeat</keyword>